<dbReference type="KEGG" id="pnd:Pla175_20670"/>
<dbReference type="PANTHER" id="PTHR42873">
    <property type="entry name" value="RIBOSOMAL RNA LARGE SUBUNIT METHYLTRANSFERASE"/>
    <property type="match status" value="1"/>
</dbReference>
<accession>A0A518DB76</accession>
<dbReference type="CDD" id="cd21153">
    <property type="entry name" value="PUA_RlmI"/>
    <property type="match status" value="1"/>
</dbReference>
<evidence type="ECO:0000313" key="11">
    <source>
        <dbReference type="Proteomes" id="UP000317429"/>
    </source>
</evidence>
<dbReference type="Pfam" id="PF17785">
    <property type="entry name" value="PUA_3"/>
    <property type="match status" value="1"/>
</dbReference>
<protein>
    <submittedName>
        <fullName evidence="10">Ribosomal RNA large subunit methyltransferase I</fullName>
        <ecNumber evidence="10">2.1.1.191</ecNumber>
    </submittedName>
</protein>
<dbReference type="OrthoDB" id="9805492at2"/>
<evidence type="ECO:0000313" key="10">
    <source>
        <dbReference type="EMBL" id="QDU88686.1"/>
    </source>
</evidence>
<dbReference type="Gene3D" id="3.40.50.150">
    <property type="entry name" value="Vaccinia Virus protein VP39"/>
    <property type="match status" value="1"/>
</dbReference>
<evidence type="ECO:0000256" key="5">
    <source>
        <dbReference type="ARBA" id="ARBA00022679"/>
    </source>
</evidence>
<keyword evidence="3" id="KW-0698">rRNA processing</keyword>
<dbReference type="AlphaFoldDB" id="A0A518DB76"/>
<comment type="subcellular location">
    <subcellularLocation>
        <location evidence="1">Cytoplasm</location>
    </subcellularLocation>
</comment>
<gene>
    <name evidence="10" type="primary">rlmI_2</name>
    <name evidence="10" type="ORF">Pla175_20670</name>
</gene>
<organism evidence="10 11">
    <name type="scientific">Pirellulimonas nuda</name>
    <dbReference type="NCBI Taxonomy" id="2528009"/>
    <lineage>
        <taxon>Bacteria</taxon>
        <taxon>Pseudomonadati</taxon>
        <taxon>Planctomycetota</taxon>
        <taxon>Planctomycetia</taxon>
        <taxon>Pirellulales</taxon>
        <taxon>Lacipirellulaceae</taxon>
        <taxon>Pirellulimonas</taxon>
    </lineage>
</organism>
<keyword evidence="2" id="KW-0963">Cytoplasm</keyword>
<evidence type="ECO:0000256" key="6">
    <source>
        <dbReference type="ARBA" id="ARBA00022691"/>
    </source>
</evidence>
<dbReference type="SMART" id="SM00359">
    <property type="entry name" value="PUA"/>
    <property type="match status" value="1"/>
</dbReference>
<reference evidence="10 11" key="1">
    <citation type="submission" date="2019-02" db="EMBL/GenBank/DDBJ databases">
        <title>Deep-cultivation of Planctomycetes and their phenomic and genomic characterization uncovers novel biology.</title>
        <authorList>
            <person name="Wiegand S."/>
            <person name="Jogler M."/>
            <person name="Boedeker C."/>
            <person name="Pinto D."/>
            <person name="Vollmers J."/>
            <person name="Rivas-Marin E."/>
            <person name="Kohn T."/>
            <person name="Peeters S.H."/>
            <person name="Heuer A."/>
            <person name="Rast P."/>
            <person name="Oberbeckmann S."/>
            <person name="Bunk B."/>
            <person name="Jeske O."/>
            <person name="Meyerdierks A."/>
            <person name="Storesund J.E."/>
            <person name="Kallscheuer N."/>
            <person name="Luecker S."/>
            <person name="Lage O.M."/>
            <person name="Pohl T."/>
            <person name="Merkel B.J."/>
            <person name="Hornburger P."/>
            <person name="Mueller R.-W."/>
            <person name="Bruemmer F."/>
            <person name="Labrenz M."/>
            <person name="Spormann A.M."/>
            <person name="Op den Camp H."/>
            <person name="Overmann J."/>
            <person name="Amann R."/>
            <person name="Jetten M.S.M."/>
            <person name="Mascher T."/>
            <person name="Medema M.H."/>
            <person name="Devos D.P."/>
            <person name="Kaster A.-K."/>
            <person name="Ovreas L."/>
            <person name="Rohde M."/>
            <person name="Galperin M.Y."/>
            <person name="Jogler C."/>
        </authorList>
    </citation>
    <scope>NUCLEOTIDE SEQUENCE [LARGE SCALE GENOMIC DNA]</scope>
    <source>
        <strain evidence="10 11">Pla175</strain>
    </source>
</reference>
<dbReference type="InterPro" id="IPR002478">
    <property type="entry name" value="PUA"/>
</dbReference>
<comment type="similarity">
    <text evidence="8">Belongs to the methyltransferase superfamily. RlmI family.</text>
</comment>
<evidence type="ECO:0000256" key="3">
    <source>
        <dbReference type="ARBA" id="ARBA00022552"/>
    </source>
</evidence>
<evidence type="ECO:0000256" key="2">
    <source>
        <dbReference type="ARBA" id="ARBA00022490"/>
    </source>
</evidence>
<feature type="domain" description="PUA" evidence="9">
    <location>
        <begin position="5"/>
        <end position="90"/>
    </location>
</feature>
<dbReference type="EMBL" id="CP036291">
    <property type="protein sequence ID" value="QDU88686.1"/>
    <property type="molecule type" value="Genomic_DNA"/>
</dbReference>
<dbReference type="CDD" id="cd02440">
    <property type="entry name" value="AdoMet_MTases"/>
    <property type="match status" value="1"/>
</dbReference>
<dbReference type="PANTHER" id="PTHR42873:SF1">
    <property type="entry name" value="S-ADENOSYLMETHIONINE-DEPENDENT METHYLTRANSFERASE DOMAIN-CONTAINING PROTEIN"/>
    <property type="match status" value="1"/>
</dbReference>
<dbReference type="Gene3D" id="2.30.130.10">
    <property type="entry name" value="PUA domain"/>
    <property type="match status" value="1"/>
</dbReference>
<dbReference type="Pfam" id="PF10672">
    <property type="entry name" value="Methyltrans_SAM"/>
    <property type="match status" value="1"/>
</dbReference>
<proteinExistence type="inferred from homology"/>
<dbReference type="SUPFAM" id="SSF53335">
    <property type="entry name" value="S-adenosyl-L-methionine-dependent methyltransferases"/>
    <property type="match status" value="1"/>
</dbReference>
<dbReference type="GO" id="GO:0032259">
    <property type="term" value="P:methylation"/>
    <property type="evidence" value="ECO:0007669"/>
    <property type="project" value="UniProtKB-KW"/>
</dbReference>
<dbReference type="InterPro" id="IPR029063">
    <property type="entry name" value="SAM-dependent_MTases_sf"/>
</dbReference>
<dbReference type="Gene3D" id="3.30.750.80">
    <property type="entry name" value="RNA methyltransferase domain (HRMD) like"/>
    <property type="match status" value="1"/>
</dbReference>
<dbReference type="Proteomes" id="UP000317429">
    <property type="component" value="Chromosome"/>
</dbReference>
<evidence type="ECO:0000259" key="9">
    <source>
        <dbReference type="SMART" id="SM00359"/>
    </source>
</evidence>
<dbReference type="GO" id="GO:0008168">
    <property type="term" value="F:methyltransferase activity"/>
    <property type="evidence" value="ECO:0007669"/>
    <property type="project" value="UniProtKB-KW"/>
</dbReference>
<dbReference type="RefSeq" id="WP_145283869.1">
    <property type="nucleotide sequence ID" value="NZ_CP036291.1"/>
</dbReference>
<evidence type="ECO:0000256" key="8">
    <source>
        <dbReference type="ARBA" id="ARBA00038091"/>
    </source>
</evidence>
<sequence>MPSPAQVYVKRGRVKPFFGRHPWVLDTAVERVEGGPSDGDAVDLLTHEGGWIARGVYNAQSRIRVRLWTWQEDQPIDDALLRARIATAIEMRQQIGYDAAAGAARVVYSEADGLSGLVVDRFADRLVVQVGSLAIAQRLEPILEELAIRLAPRGILVRPDRSTADSEGISLEPEWRRGEPPTEPVAVVENGLTYRIDLAAGQKTGFYLDQRENRRCAAAFARGRRVLDLFCYTGGFALNAARAGAAEVVGIDSSAPAIAAAQTAAAENGLANARFELGDGLPTLDSLAARGERFGMVVLDPPKFAKSRKQVPHALKAYAHINRRGLELLEPGGILVTCSCSGSVSREDLRHVLSAASCQAGRPVQILEERGASPDHPVIATCLETDYLKCFVCRVA</sequence>
<evidence type="ECO:0000256" key="1">
    <source>
        <dbReference type="ARBA" id="ARBA00004496"/>
    </source>
</evidence>
<evidence type="ECO:0000256" key="7">
    <source>
        <dbReference type="ARBA" id="ARBA00022884"/>
    </source>
</evidence>
<keyword evidence="6" id="KW-0949">S-adenosyl-L-methionine</keyword>
<keyword evidence="7" id="KW-0694">RNA-binding</keyword>
<dbReference type="PROSITE" id="PS50890">
    <property type="entry name" value="PUA"/>
    <property type="match status" value="1"/>
</dbReference>
<dbReference type="GO" id="GO:0005737">
    <property type="term" value="C:cytoplasm"/>
    <property type="evidence" value="ECO:0007669"/>
    <property type="project" value="UniProtKB-SubCell"/>
</dbReference>
<dbReference type="SUPFAM" id="SSF88697">
    <property type="entry name" value="PUA domain-like"/>
    <property type="match status" value="1"/>
</dbReference>
<keyword evidence="11" id="KW-1185">Reference proteome</keyword>
<dbReference type="CDD" id="cd11572">
    <property type="entry name" value="RlmI_M_like"/>
    <property type="match status" value="1"/>
</dbReference>
<name>A0A518DB76_9BACT</name>
<dbReference type="GO" id="GO:0003723">
    <property type="term" value="F:RNA binding"/>
    <property type="evidence" value="ECO:0007669"/>
    <property type="project" value="UniProtKB-KW"/>
</dbReference>
<dbReference type="InterPro" id="IPR015947">
    <property type="entry name" value="PUA-like_sf"/>
</dbReference>
<dbReference type="GO" id="GO:0006364">
    <property type="term" value="P:rRNA processing"/>
    <property type="evidence" value="ECO:0007669"/>
    <property type="project" value="UniProtKB-KW"/>
</dbReference>
<dbReference type="EC" id="2.1.1.191" evidence="10"/>
<evidence type="ECO:0000256" key="4">
    <source>
        <dbReference type="ARBA" id="ARBA00022603"/>
    </source>
</evidence>
<keyword evidence="4 10" id="KW-0489">Methyltransferase</keyword>
<keyword evidence="5 10" id="KW-0808">Transferase</keyword>
<dbReference type="InterPro" id="IPR041532">
    <property type="entry name" value="RlmI-like_PUA"/>
</dbReference>
<dbReference type="InterPro" id="IPR036974">
    <property type="entry name" value="PUA_sf"/>
</dbReference>
<dbReference type="InterPro" id="IPR019614">
    <property type="entry name" value="SAM-dep_methyl-trfase"/>
</dbReference>